<reference evidence="2 3" key="1">
    <citation type="submission" date="2020-03" db="EMBL/GenBank/DDBJ databases">
        <authorList>
            <person name="Zhang L."/>
            <person name="Han X."/>
            <person name="Chen Y."/>
            <person name="Yu Y."/>
        </authorList>
    </citation>
    <scope>NUCLEOTIDE SEQUENCE [LARGE SCALE GENOMIC DNA]</scope>
    <source>
        <strain evidence="2 3">A1254</strain>
    </source>
</reference>
<evidence type="ECO:0000313" key="2">
    <source>
        <dbReference type="EMBL" id="QIT18383.1"/>
    </source>
</evidence>
<feature type="transmembrane region" description="Helical" evidence="1">
    <location>
        <begin position="130"/>
        <end position="153"/>
    </location>
</feature>
<organism evidence="2 3">
    <name type="scientific">Acinetobacter pittii</name>
    <name type="common">Acinetobacter genomosp. 3</name>
    <dbReference type="NCBI Taxonomy" id="48296"/>
    <lineage>
        <taxon>Bacteria</taxon>
        <taxon>Pseudomonadati</taxon>
        <taxon>Pseudomonadota</taxon>
        <taxon>Gammaproteobacteria</taxon>
        <taxon>Moraxellales</taxon>
        <taxon>Moraxellaceae</taxon>
        <taxon>Acinetobacter</taxon>
        <taxon>Acinetobacter calcoaceticus/baumannii complex</taxon>
    </lineage>
</organism>
<proteinExistence type="predicted"/>
<name>A0A6H0FVJ4_ACIPI</name>
<evidence type="ECO:0000313" key="3">
    <source>
        <dbReference type="Proteomes" id="UP000501692"/>
    </source>
</evidence>
<dbReference type="AlphaFoldDB" id="A0A6H0FVJ4"/>
<keyword evidence="1" id="KW-0812">Transmembrane</keyword>
<protein>
    <recommendedName>
        <fullName evidence="4">Yip1 domain-containing protein</fullName>
    </recommendedName>
</protein>
<evidence type="ECO:0000256" key="1">
    <source>
        <dbReference type="SAM" id="Phobius"/>
    </source>
</evidence>
<feature type="transmembrane region" description="Helical" evidence="1">
    <location>
        <begin position="45"/>
        <end position="67"/>
    </location>
</feature>
<gene>
    <name evidence="2" type="ORF">G8E09_12000</name>
</gene>
<keyword evidence="1" id="KW-0472">Membrane</keyword>
<sequence length="222" mass="25974">MFTEPKIQDIKIDSVISPKQIAKLYFKPKEFFLNFMKLDMKYIQFATYLVAVFFVMDRIDIRILTALASDTPNYSSYSFILDNWLNYWFAVTGIGVVASFVVWFFYGWWYELRLKWCGVQKPDSTLVRQVNVMQWFIVALPVVLVTITQTFIYDNYLNTFFSDELVSSFVILFFSIYSCWSSYVATKVLFSADKRAILWFLILPLVSYVLAIIAIVKAFTGS</sequence>
<feature type="transmembrane region" description="Helical" evidence="1">
    <location>
        <begin position="87"/>
        <end position="109"/>
    </location>
</feature>
<dbReference type="Proteomes" id="UP000501692">
    <property type="component" value="Chromosome"/>
</dbReference>
<dbReference type="EMBL" id="CP049806">
    <property type="protein sequence ID" value="QIT18383.1"/>
    <property type="molecule type" value="Genomic_DNA"/>
</dbReference>
<feature type="transmembrane region" description="Helical" evidence="1">
    <location>
        <begin position="197"/>
        <end position="219"/>
    </location>
</feature>
<evidence type="ECO:0008006" key="4">
    <source>
        <dbReference type="Google" id="ProtNLM"/>
    </source>
</evidence>
<keyword evidence="1" id="KW-1133">Transmembrane helix</keyword>
<accession>A0A6H0FVJ4</accession>
<dbReference type="RefSeq" id="WP_167563809.1">
    <property type="nucleotide sequence ID" value="NZ_CP049806.1"/>
</dbReference>
<feature type="transmembrane region" description="Helical" evidence="1">
    <location>
        <begin position="165"/>
        <end position="185"/>
    </location>
</feature>